<evidence type="ECO:0000313" key="5">
    <source>
        <dbReference type="Proteomes" id="UP000617041"/>
    </source>
</evidence>
<keyword evidence="5" id="KW-1185">Reference proteome</keyword>
<reference evidence="4" key="1">
    <citation type="submission" date="2020-12" db="EMBL/GenBank/DDBJ databases">
        <title>Ramlibacter sp. nov., isolated from a freshwater alga, Cryptomonas.</title>
        <authorList>
            <person name="Kim H.M."/>
            <person name="Jeon C.O."/>
        </authorList>
    </citation>
    <scope>NUCLEOTIDE SEQUENCE</scope>
    <source>
        <strain evidence="4">CrO1</strain>
    </source>
</reference>
<proteinExistence type="inferred from homology"/>
<dbReference type="Proteomes" id="UP000617041">
    <property type="component" value="Unassembled WGS sequence"/>
</dbReference>
<dbReference type="Pfam" id="PF00722">
    <property type="entry name" value="Glyco_hydro_16"/>
    <property type="match status" value="1"/>
</dbReference>
<dbReference type="PROSITE" id="PS51762">
    <property type="entry name" value="GH16_2"/>
    <property type="match status" value="1"/>
</dbReference>
<feature type="chain" id="PRO_5037620663" evidence="2">
    <location>
        <begin position="25"/>
        <end position="295"/>
    </location>
</feature>
<keyword evidence="4" id="KW-0378">Hydrolase</keyword>
<dbReference type="PANTHER" id="PTHR10963:SF55">
    <property type="entry name" value="GLYCOSIDE HYDROLASE FAMILY 16 PROTEIN"/>
    <property type="match status" value="1"/>
</dbReference>
<sequence>MRVRSACRRLAVLVAISAAGSAMADWQLAHDEDFARAGALDAAFWRLETGWLRNQEDQYYSDRNVAVEGGVLRLQARRESVPNAQWRAGSRDWRTSRKASTYTSASLMAREPMQFGRVEVVARTPSGPGVWPAIWLVHEGEGVYGEIDVFEAVGKHPDTVFAGVHWGREPRTRKHRNDSRVVPGFEGNWHTHTLEWTPQAIVVSLDGQPWFRFDPDEAKLPSGADPLRQPMRLRINLALGGTWGGPIDAPLPANFDIRSVRVWRWVAGSMAVAPPKADELPRPVERPVPAMRWAR</sequence>
<comment type="similarity">
    <text evidence="1">Belongs to the glycosyl hydrolase 16 family.</text>
</comment>
<feature type="signal peptide" evidence="2">
    <location>
        <begin position="1"/>
        <end position="24"/>
    </location>
</feature>
<protein>
    <submittedName>
        <fullName evidence="4">Glycoside hydrolase family 16 protein</fullName>
    </submittedName>
</protein>
<dbReference type="RefSeq" id="WP_200787289.1">
    <property type="nucleotide sequence ID" value="NZ_JAEDAO010000001.1"/>
</dbReference>
<evidence type="ECO:0000313" key="4">
    <source>
        <dbReference type="EMBL" id="MBK0392349.1"/>
    </source>
</evidence>
<evidence type="ECO:0000256" key="2">
    <source>
        <dbReference type="SAM" id="SignalP"/>
    </source>
</evidence>
<name>A0A934UQ82_9BURK</name>
<dbReference type="InterPro" id="IPR050546">
    <property type="entry name" value="Glycosyl_Hydrlase_16"/>
</dbReference>
<evidence type="ECO:0000259" key="3">
    <source>
        <dbReference type="PROSITE" id="PS51762"/>
    </source>
</evidence>
<dbReference type="InterPro" id="IPR013320">
    <property type="entry name" value="ConA-like_dom_sf"/>
</dbReference>
<feature type="domain" description="GH16" evidence="3">
    <location>
        <begin position="24"/>
        <end position="268"/>
    </location>
</feature>
<dbReference type="GO" id="GO:0005975">
    <property type="term" value="P:carbohydrate metabolic process"/>
    <property type="evidence" value="ECO:0007669"/>
    <property type="project" value="InterPro"/>
</dbReference>
<keyword evidence="2" id="KW-0732">Signal</keyword>
<dbReference type="Gene3D" id="2.60.120.200">
    <property type="match status" value="1"/>
</dbReference>
<dbReference type="SUPFAM" id="SSF49899">
    <property type="entry name" value="Concanavalin A-like lectins/glucanases"/>
    <property type="match status" value="1"/>
</dbReference>
<dbReference type="PANTHER" id="PTHR10963">
    <property type="entry name" value="GLYCOSYL HYDROLASE-RELATED"/>
    <property type="match status" value="1"/>
</dbReference>
<dbReference type="EMBL" id="JAEDAO010000001">
    <property type="protein sequence ID" value="MBK0392349.1"/>
    <property type="molecule type" value="Genomic_DNA"/>
</dbReference>
<dbReference type="InterPro" id="IPR000757">
    <property type="entry name" value="Beta-glucanase-like"/>
</dbReference>
<gene>
    <name evidence="4" type="ORF">I8E28_07085</name>
</gene>
<dbReference type="GO" id="GO:0004553">
    <property type="term" value="F:hydrolase activity, hydrolyzing O-glycosyl compounds"/>
    <property type="evidence" value="ECO:0007669"/>
    <property type="project" value="InterPro"/>
</dbReference>
<accession>A0A934UQ82</accession>
<dbReference type="AlphaFoldDB" id="A0A934UQ82"/>
<organism evidence="4 5">
    <name type="scientific">Ramlibacter algicola</name>
    <dbReference type="NCBI Taxonomy" id="2795217"/>
    <lineage>
        <taxon>Bacteria</taxon>
        <taxon>Pseudomonadati</taxon>
        <taxon>Pseudomonadota</taxon>
        <taxon>Betaproteobacteria</taxon>
        <taxon>Burkholderiales</taxon>
        <taxon>Comamonadaceae</taxon>
        <taxon>Ramlibacter</taxon>
    </lineage>
</organism>
<comment type="caution">
    <text evidence="4">The sequence shown here is derived from an EMBL/GenBank/DDBJ whole genome shotgun (WGS) entry which is preliminary data.</text>
</comment>
<dbReference type="CDD" id="cd08023">
    <property type="entry name" value="GH16_laminarinase_like"/>
    <property type="match status" value="1"/>
</dbReference>
<evidence type="ECO:0000256" key="1">
    <source>
        <dbReference type="ARBA" id="ARBA00006865"/>
    </source>
</evidence>